<dbReference type="GO" id="GO:0006465">
    <property type="term" value="P:signal peptide processing"/>
    <property type="evidence" value="ECO:0007669"/>
    <property type="project" value="InterPro"/>
</dbReference>
<comment type="caution">
    <text evidence="9">The sequence shown here is derived from an EMBL/GenBank/DDBJ whole genome shotgun (WGS) entry which is preliminary data.</text>
</comment>
<comment type="subcellular location">
    <subcellularLocation>
        <location evidence="7">Membrane</location>
        <topology evidence="7">Single-pass type II membrane protein</topology>
    </subcellularLocation>
</comment>
<dbReference type="STRING" id="1802126.A3B25_00545"/>
<dbReference type="GO" id="GO:0009003">
    <property type="term" value="F:signal peptidase activity"/>
    <property type="evidence" value="ECO:0007669"/>
    <property type="project" value="UniProtKB-EC"/>
</dbReference>
<feature type="domain" description="Peptidase S26" evidence="8">
    <location>
        <begin position="9"/>
        <end position="170"/>
    </location>
</feature>
<dbReference type="PANTHER" id="PTHR43390:SF1">
    <property type="entry name" value="CHLOROPLAST PROCESSING PEPTIDASE"/>
    <property type="match status" value="1"/>
</dbReference>
<dbReference type="InterPro" id="IPR019533">
    <property type="entry name" value="Peptidase_S26"/>
</dbReference>
<dbReference type="EMBL" id="MHNW01000015">
    <property type="protein sequence ID" value="OGZ53577.1"/>
    <property type="molecule type" value="Genomic_DNA"/>
</dbReference>
<dbReference type="PRINTS" id="PR00727">
    <property type="entry name" value="LEADERPTASE"/>
</dbReference>
<gene>
    <name evidence="9" type="ORF">A3B25_00545</name>
</gene>
<protein>
    <recommendedName>
        <fullName evidence="3 7">Signal peptidase I</fullName>
        <ecNumber evidence="3 7">3.4.21.89</ecNumber>
    </recommendedName>
</protein>
<feature type="active site" evidence="6">
    <location>
        <position position="82"/>
    </location>
</feature>
<reference evidence="9 10" key="1">
    <citation type="journal article" date="2016" name="Nat. Commun.">
        <title>Thousands of microbial genomes shed light on interconnected biogeochemical processes in an aquifer system.</title>
        <authorList>
            <person name="Anantharaman K."/>
            <person name="Brown C.T."/>
            <person name="Hug L.A."/>
            <person name="Sharon I."/>
            <person name="Castelle C.J."/>
            <person name="Probst A.J."/>
            <person name="Thomas B.C."/>
            <person name="Singh A."/>
            <person name="Wilkins M.J."/>
            <person name="Karaoz U."/>
            <person name="Brodie E.L."/>
            <person name="Williams K.H."/>
            <person name="Hubbard S.S."/>
            <person name="Banfield J.F."/>
        </authorList>
    </citation>
    <scope>NUCLEOTIDE SEQUENCE [LARGE SCALE GENOMIC DNA]</scope>
</reference>
<dbReference type="InterPro" id="IPR000223">
    <property type="entry name" value="Pept_S26A_signal_pept_1"/>
</dbReference>
<feature type="active site" evidence="6">
    <location>
        <position position="39"/>
    </location>
</feature>
<dbReference type="InterPro" id="IPR019758">
    <property type="entry name" value="Pept_S26A_signal_pept_1_CS"/>
</dbReference>
<evidence type="ECO:0000256" key="2">
    <source>
        <dbReference type="ARBA" id="ARBA00009370"/>
    </source>
</evidence>
<dbReference type="GO" id="GO:0016020">
    <property type="term" value="C:membrane"/>
    <property type="evidence" value="ECO:0007669"/>
    <property type="project" value="UniProtKB-SubCell"/>
</dbReference>
<evidence type="ECO:0000313" key="9">
    <source>
        <dbReference type="EMBL" id="OGZ53577.1"/>
    </source>
</evidence>
<dbReference type="CDD" id="cd06530">
    <property type="entry name" value="S26_SPase_I"/>
    <property type="match status" value="1"/>
</dbReference>
<keyword evidence="7" id="KW-0472">Membrane</keyword>
<accession>A0A1G2GTM5</accession>
<dbReference type="PROSITE" id="PS00501">
    <property type="entry name" value="SPASE_I_1"/>
    <property type="match status" value="1"/>
</dbReference>
<dbReference type="Proteomes" id="UP000179106">
    <property type="component" value="Unassembled WGS sequence"/>
</dbReference>
<comment type="similarity">
    <text evidence="2 7">Belongs to the peptidase S26 family.</text>
</comment>
<dbReference type="GO" id="GO:0004252">
    <property type="term" value="F:serine-type endopeptidase activity"/>
    <property type="evidence" value="ECO:0007669"/>
    <property type="project" value="InterPro"/>
</dbReference>
<dbReference type="NCBIfam" id="TIGR02227">
    <property type="entry name" value="sigpep_I_bact"/>
    <property type="match status" value="1"/>
</dbReference>
<dbReference type="InterPro" id="IPR019756">
    <property type="entry name" value="Pept_S26A_signal_pept_1_Ser-AS"/>
</dbReference>
<dbReference type="InterPro" id="IPR036286">
    <property type="entry name" value="LexA/Signal_pep-like_sf"/>
</dbReference>
<keyword evidence="5 7" id="KW-0378">Hydrolase</keyword>
<evidence type="ECO:0000259" key="8">
    <source>
        <dbReference type="Pfam" id="PF10502"/>
    </source>
</evidence>
<dbReference type="PANTHER" id="PTHR43390">
    <property type="entry name" value="SIGNAL PEPTIDASE I"/>
    <property type="match status" value="1"/>
</dbReference>
<evidence type="ECO:0000256" key="3">
    <source>
        <dbReference type="ARBA" id="ARBA00013208"/>
    </source>
</evidence>
<comment type="catalytic activity">
    <reaction evidence="1 7">
        <text>Cleavage of hydrophobic, N-terminal signal or leader sequences from secreted and periplasmic proteins.</text>
        <dbReference type="EC" id="3.4.21.89"/>
    </reaction>
</comment>
<sequence>MRKFFASVLEILEIAVVAIVAVFIIRSFLVQPFLVSGLSMIPTFSNGDYLLIDELTYHFRAPERGEVIVFRYPGDLSTYFIKRIIGLPNERVSFENGKIVIVSSSTPSGFSLDEKYLPQPFAPSENRAFKQLASDEYLVFGDNRSFSFDSRNWGPLKKDDIVGLVRLRLWPVNDFRAFAAPQY</sequence>
<dbReference type="SUPFAM" id="SSF51306">
    <property type="entry name" value="LexA/Signal peptidase"/>
    <property type="match status" value="1"/>
</dbReference>
<dbReference type="EC" id="3.4.21.89" evidence="3 7"/>
<keyword evidence="7" id="KW-0812">Transmembrane</keyword>
<feature type="transmembrane region" description="Helical" evidence="7">
    <location>
        <begin position="12"/>
        <end position="34"/>
    </location>
</feature>
<dbReference type="AlphaFoldDB" id="A0A1G2GTM5"/>
<name>A0A1G2GTM5_9BACT</name>
<evidence type="ECO:0000256" key="4">
    <source>
        <dbReference type="ARBA" id="ARBA00022670"/>
    </source>
</evidence>
<evidence type="ECO:0000256" key="6">
    <source>
        <dbReference type="PIRSR" id="PIRSR600223-1"/>
    </source>
</evidence>
<evidence type="ECO:0000256" key="5">
    <source>
        <dbReference type="ARBA" id="ARBA00022801"/>
    </source>
</evidence>
<keyword evidence="7" id="KW-1133">Transmembrane helix</keyword>
<evidence type="ECO:0000256" key="7">
    <source>
        <dbReference type="RuleBase" id="RU362042"/>
    </source>
</evidence>
<dbReference type="PROSITE" id="PS00761">
    <property type="entry name" value="SPASE_I_3"/>
    <property type="match status" value="1"/>
</dbReference>
<evidence type="ECO:0000313" key="10">
    <source>
        <dbReference type="Proteomes" id="UP000179106"/>
    </source>
</evidence>
<dbReference type="Gene3D" id="2.10.109.10">
    <property type="entry name" value="Umud Fragment, subunit A"/>
    <property type="match status" value="1"/>
</dbReference>
<proteinExistence type="inferred from homology"/>
<keyword evidence="4 7" id="KW-0645">Protease</keyword>
<evidence type="ECO:0000256" key="1">
    <source>
        <dbReference type="ARBA" id="ARBA00000677"/>
    </source>
</evidence>
<dbReference type="Pfam" id="PF10502">
    <property type="entry name" value="Peptidase_S26"/>
    <property type="match status" value="1"/>
</dbReference>
<organism evidence="9 10">
    <name type="scientific">Candidatus Ryanbacteria bacterium RIFCSPLOWO2_01_FULL_48_26</name>
    <dbReference type="NCBI Taxonomy" id="1802126"/>
    <lineage>
        <taxon>Bacteria</taxon>
        <taxon>Candidatus Ryaniibacteriota</taxon>
    </lineage>
</organism>